<comment type="caution">
    <text evidence="4">The sequence shown here is derived from an EMBL/GenBank/DDBJ whole genome shotgun (WGS) entry which is preliminary data.</text>
</comment>
<dbReference type="PANTHER" id="PTHR21682">
    <property type="entry name" value="COILED-COIL DOMAIN-CONTAINING PROTEIN 149"/>
    <property type="match status" value="1"/>
</dbReference>
<dbReference type="OrthoDB" id="5917629at2759"/>
<protein>
    <submittedName>
        <fullName evidence="4">Coiled-coil domain-containing protein</fullName>
    </submittedName>
</protein>
<keyword evidence="5" id="KW-1185">Reference proteome</keyword>
<dbReference type="Pfam" id="PF09789">
    <property type="entry name" value="CC149"/>
    <property type="match status" value="1"/>
</dbReference>
<dbReference type="InterPro" id="IPR019179">
    <property type="entry name" value="CC149"/>
</dbReference>
<feature type="coiled-coil region" evidence="3">
    <location>
        <begin position="144"/>
        <end position="192"/>
    </location>
</feature>
<evidence type="ECO:0000313" key="4">
    <source>
        <dbReference type="EMBL" id="KAB7505139.1"/>
    </source>
</evidence>
<comment type="similarity">
    <text evidence="1">Belongs to the CCDC149 family.</text>
</comment>
<accession>A0A5N5TG26</accession>
<sequence>MNSQKLNFIDELENLRNENIALKRAVESKSAAIGILRNELQECQKERDEFRNVAENHPVISQPLPNLKTIPTCPERTSAILGGSENTLAQLLSQSKEENKALRLEISDLKCRLYDAQSDLKILRGEKSRKADSQQCRLSIASTSQLAQQERESLIQQLEELSSKCQIQETDLRCLLEEREELVKERDEIRHKWHRLNHVLNKILVPSFSLTENSDKVKLRKNRRIVDLDAIIAENRYLQQRLKQVLEEKALVVSNASKYKTALERGRVRPNSNSSNKLGFTDTLIMSPKQVAEFLKEHNIDSQMGEGGNPSSKDMKLLCVALLDSLNQKSRFIKTQKAANKMLIERVTNLERQVLIQSDDENHKITPATSTNDSYRNKLNICIIDGRIQPVHNHQ</sequence>
<dbReference type="EMBL" id="SEYY01001723">
    <property type="protein sequence ID" value="KAB7505139.1"/>
    <property type="molecule type" value="Genomic_DNA"/>
</dbReference>
<feature type="coiled-coil region" evidence="3">
    <location>
        <begin position="5"/>
        <end position="56"/>
    </location>
</feature>
<dbReference type="AlphaFoldDB" id="A0A5N5TG26"/>
<reference evidence="4 5" key="1">
    <citation type="journal article" date="2019" name="PLoS Biol.">
        <title>Sex chromosomes control vertical transmission of feminizing Wolbachia symbionts in an isopod.</title>
        <authorList>
            <person name="Becking T."/>
            <person name="Chebbi M.A."/>
            <person name="Giraud I."/>
            <person name="Moumen B."/>
            <person name="Laverre T."/>
            <person name="Caubet Y."/>
            <person name="Peccoud J."/>
            <person name="Gilbert C."/>
            <person name="Cordaux R."/>
        </authorList>
    </citation>
    <scope>NUCLEOTIDE SEQUENCE [LARGE SCALE GENOMIC DNA]</scope>
    <source>
        <strain evidence="4">ANa2</strain>
        <tissue evidence="4">Whole body excluding digestive tract and cuticle</tissue>
    </source>
</reference>
<proteinExistence type="inferred from homology"/>
<keyword evidence="2 3" id="KW-0175">Coiled coil</keyword>
<dbReference type="Proteomes" id="UP000326759">
    <property type="component" value="Unassembled WGS sequence"/>
</dbReference>
<dbReference type="PANTHER" id="PTHR21682:SF2">
    <property type="entry name" value="COILED-COIL DOMAIN-CONTAINING PROTEIN 149"/>
    <property type="match status" value="1"/>
</dbReference>
<organism evidence="4 5">
    <name type="scientific">Armadillidium nasatum</name>
    <dbReference type="NCBI Taxonomy" id="96803"/>
    <lineage>
        <taxon>Eukaryota</taxon>
        <taxon>Metazoa</taxon>
        <taxon>Ecdysozoa</taxon>
        <taxon>Arthropoda</taxon>
        <taxon>Crustacea</taxon>
        <taxon>Multicrustacea</taxon>
        <taxon>Malacostraca</taxon>
        <taxon>Eumalacostraca</taxon>
        <taxon>Peracarida</taxon>
        <taxon>Isopoda</taxon>
        <taxon>Oniscidea</taxon>
        <taxon>Crinocheta</taxon>
        <taxon>Armadillidiidae</taxon>
        <taxon>Armadillidium</taxon>
    </lineage>
</organism>
<evidence type="ECO:0000256" key="3">
    <source>
        <dbReference type="SAM" id="Coils"/>
    </source>
</evidence>
<evidence type="ECO:0000256" key="1">
    <source>
        <dbReference type="ARBA" id="ARBA00005872"/>
    </source>
</evidence>
<name>A0A5N5TG26_9CRUS</name>
<gene>
    <name evidence="4" type="ORF">Anas_08959</name>
</gene>
<evidence type="ECO:0000313" key="5">
    <source>
        <dbReference type="Proteomes" id="UP000326759"/>
    </source>
</evidence>
<evidence type="ECO:0000256" key="2">
    <source>
        <dbReference type="ARBA" id="ARBA00023054"/>
    </source>
</evidence>